<protein>
    <submittedName>
        <fullName evidence="2">Uncharacterized protein</fullName>
    </submittedName>
</protein>
<feature type="transmembrane region" description="Helical" evidence="1">
    <location>
        <begin position="163"/>
        <end position="189"/>
    </location>
</feature>
<feature type="transmembrane region" description="Helical" evidence="1">
    <location>
        <begin position="53"/>
        <end position="73"/>
    </location>
</feature>
<proteinExistence type="predicted"/>
<keyword evidence="1" id="KW-0472">Membrane</keyword>
<dbReference type="EMBL" id="BMRG01000005">
    <property type="protein sequence ID" value="GGP57114.1"/>
    <property type="molecule type" value="Genomic_DNA"/>
</dbReference>
<evidence type="ECO:0000256" key="1">
    <source>
        <dbReference type="SAM" id="Phobius"/>
    </source>
</evidence>
<dbReference type="Proteomes" id="UP000639606">
    <property type="component" value="Unassembled WGS sequence"/>
</dbReference>
<evidence type="ECO:0000313" key="2">
    <source>
        <dbReference type="EMBL" id="GGP57114.1"/>
    </source>
</evidence>
<name>A0A918AM21_9PSEU</name>
<sequence length="202" mass="21250">MSEPDPFASPFHPVHLPGEPSGPVPAGYGYPAPMPAAQPGPLARRPVTTTASFWSWIAGALLAVLVLPGLYYLRLDLLGADLHAESQLDPTPLTRAEADLLAAFLPLIYGAGLAVASVPFVVAAFKIRSGRNWARVTLAVLGGVAIVFGLLMLGLFASGTITYVPWLVGVAWSLAFLASVLLGIVAMFLPASNAYVRSVYPR</sequence>
<comment type="caution">
    <text evidence="2">The sequence shown here is derived from an EMBL/GenBank/DDBJ whole genome shotgun (WGS) entry which is preliminary data.</text>
</comment>
<feature type="transmembrane region" description="Helical" evidence="1">
    <location>
        <begin position="136"/>
        <end position="157"/>
    </location>
</feature>
<keyword evidence="1" id="KW-0812">Transmembrane</keyword>
<organism evidence="2 3">
    <name type="scientific">Saccharothrix coeruleofusca</name>
    <dbReference type="NCBI Taxonomy" id="33919"/>
    <lineage>
        <taxon>Bacteria</taxon>
        <taxon>Bacillati</taxon>
        <taxon>Actinomycetota</taxon>
        <taxon>Actinomycetes</taxon>
        <taxon>Pseudonocardiales</taxon>
        <taxon>Pseudonocardiaceae</taxon>
        <taxon>Saccharothrix</taxon>
    </lineage>
</organism>
<reference evidence="2" key="2">
    <citation type="submission" date="2020-09" db="EMBL/GenBank/DDBJ databases">
        <authorList>
            <person name="Sun Q."/>
            <person name="Ohkuma M."/>
        </authorList>
    </citation>
    <scope>NUCLEOTIDE SEQUENCE</scope>
    <source>
        <strain evidence="2">JCM 3313</strain>
    </source>
</reference>
<dbReference type="AlphaFoldDB" id="A0A918AM21"/>
<dbReference type="RefSeq" id="WP_189224041.1">
    <property type="nucleotide sequence ID" value="NZ_BMRG01000005.1"/>
</dbReference>
<gene>
    <name evidence="2" type="ORF">GCM10010185_31810</name>
</gene>
<keyword evidence="3" id="KW-1185">Reference proteome</keyword>
<accession>A0A918AM21</accession>
<evidence type="ECO:0000313" key="3">
    <source>
        <dbReference type="Proteomes" id="UP000639606"/>
    </source>
</evidence>
<reference evidence="2" key="1">
    <citation type="journal article" date="2014" name="Int. J. Syst. Evol. Microbiol.">
        <title>Complete genome sequence of Corynebacterium casei LMG S-19264T (=DSM 44701T), isolated from a smear-ripened cheese.</title>
        <authorList>
            <consortium name="US DOE Joint Genome Institute (JGI-PGF)"/>
            <person name="Walter F."/>
            <person name="Albersmeier A."/>
            <person name="Kalinowski J."/>
            <person name="Ruckert C."/>
        </authorList>
    </citation>
    <scope>NUCLEOTIDE SEQUENCE</scope>
    <source>
        <strain evidence="2">JCM 3313</strain>
    </source>
</reference>
<feature type="transmembrane region" description="Helical" evidence="1">
    <location>
        <begin position="100"/>
        <end position="124"/>
    </location>
</feature>
<keyword evidence="1" id="KW-1133">Transmembrane helix</keyword>